<feature type="chain" id="PRO_5020343073" description="SH3 domain-containing protein" evidence="1">
    <location>
        <begin position="19"/>
        <end position="254"/>
    </location>
</feature>
<feature type="signal peptide" evidence="1">
    <location>
        <begin position="1"/>
        <end position="18"/>
    </location>
</feature>
<keyword evidence="3" id="KW-1185">Reference proteome</keyword>
<accession>A0A4R2T155</accession>
<dbReference type="EMBL" id="SLYB01000050">
    <property type="protein sequence ID" value="TCP88662.1"/>
    <property type="molecule type" value="Genomic_DNA"/>
</dbReference>
<dbReference type="RefSeq" id="WP_131979732.1">
    <property type="nucleotide sequence ID" value="NZ_SLYB01000050.1"/>
</dbReference>
<comment type="caution">
    <text evidence="2">The sequence shown here is derived from an EMBL/GenBank/DDBJ whole genome shotgun (WGS) entry which is preliminary data.</text>
</comment>
<name>A0A4R2T155_9PAST</name>
<protein>
    <recommendedName>
        <fullName evidence="4">SH3 domain-containing protein</fullName>
    </recommendedName>
</protein>
<dbReference type="Proteomes" id="UP000295763">
    <property type="component" value="Unassembled WGS sequence"/>
</dbReference>
<evidence type="ECO:0000313" key="2">
    <source>
        <dbReference type="EMBL" id="TCP88662.1"/>
    </source>
</evidence>
<dbReference type="AlphaFoldDB" id="A0A4R2T155"/>
<proteinExistence type="predicted"/>
<organism evidence="2 3">
    <name type="scientific">Cricetibacter osteomyelitidis</name>
    <dbReference type="NCBI Taxonomy" id="1521931"/>
    <lineage>
        <taxon>Bacteria</taxon>
        <taxon>Pseudomonadati</taxon>
        <taxon>Pseudomonadota</taxon>
        <taxon>Gammaproteobacteria</taxon>
        <taxon>Pasteurellales</taxon>
        <taxon>Pasteurellaceae</taxon>
        <taxon>Cricetibacter</taxon>
    </lineage>
</organism>
<sequence>MKKLVIFILFLFSLNLSASMTNNSPFFHITDKFGHKIEFYMPEASSDLEGFTAIQNDKNSKKIIWIAPFLAQQPDLAFAFFNEIKDRGNYLILSIKIQPSYNQTGIPYVDDYFIYTAFKLDNGIYKLDEELSNFLGAGGDIYDIQDINNADIIEPRITYIYPYKTEQEVRNALNSNLFKLWNSNRNKIIRGEIRRKTLFQDVSNYIQTEKKYLIKGDKFIIKNISSKWLEIEYKKRDEIIIGWVQCIDTNICLN</sequence>
<keyword evidence="1" id="KW-0732">Signal</keyword>
<evidence type="ECO:0000313" key="3">
    <source>
        <dbReference type="Proteomes" id="UP000295763"/>
    </source>
</evidence>
<gene>
    <name evidence="2" type="ORF">EDC44_1502</name>
</gene>
<evidence type="ECO:0008006" key="4">
    <source>
        <dbReference type="Google" id="ProtNLM"/>
    </source>
</evidence>
<dbReference type="OrthoDB" id="6885434at2"/>
<evidence type="ECO:0000256" key="1">
    <source>
        <dbReference type="SAM" id="SignalP"/>
    </source>
</evidence>
<reference evidence="2 3" key="1">
    <citation type="submission" date="2019-03" db="EMBL/GenBank/DDBJ databases">
        <title>Genomic Encyclopedia of Type Strains, Phase IV (KMG-IV): sequencing the most valuable type-strain genomes for metagenomic binning, comparative biology and taxonomic classification.</title>
        <authorList>
            <person name="Goeker M."/>
        </authorList>
    </citation>
    <scope>NUCLEOTIDE SEQUENCE [LARGE SCALE GENOMIC DNA]</scope>
    <source>
        <strain evidence="2 3">DSM 28404</strain>
    </source>
</reference>